<keyword evidence="3" id="KW-0862">Zinc</keyword>
<dbReference type="SMART" id="SM00184">
    <property type="entry name" value="RING"/>
    <property type="match status" value="1"/>
</dbReference>
<sequence>MASLLEIVTTAGCLLCLAASRNCSTAGSLLLQGRTLRSVSWANDSTRMPPNENCCGNNAVCNQLFDVPFEYEQVGSVLRMKCPNRGSDCAFDNCVGGTGVDCSGVPYDLDFGVIGTLSVNLVAPIDNGDGTVTLKTSVGSILHDLCCMEHQSGAFCHGSNYPIGATINALGNTNNDCACLMEWRKAAWNVLRGRYWLAKFTKAAQSQDMTPVPSLQRKSYLPKGSGTNYESYKSTWGLTERKATSVLCAPEGTRLDCPSEDDNCKVPCVGTYCKACAVGCASRHRKRWMKNGRDHPNAGDSDYCCSGQFKEVYWSLANTRYGTCRKEMARLASSSAIAKLVNSAAAELEVRERLLSFFDGAENAAENPDPLLDVVHLALVVHQYPEEAAWFIKVVMFFGSISGVVISIPCGLFLTMCTGGLAASATVPVRLVFFLRLCHIQRLNGNIQVVSIVTYGWFILGVAGLAAELHVLQALPWLSLAVIFAAVARLLMTLIVFYHSFPPRFQNQPPPKPRGASQELIDSMPLVVPAARVRDGSRCLSEFDRDAVLRRLPCGHSFHRGCIDKWLKRNKVCPLCLQDIEVPQSPKGRWGKEKAN</sequence>
<dbReference type="SUPFAM" id="SSF57850">
    <property type="entry name" value="RING/U-box"/>
    <property type="match status" value="1"/>
</dbReference>
<dbReference type="EMBL" id="LSRX01000983">
    <property type="protein sequence ID" value="OLP85323.1"/>
    <property type="molecule type" value="Genomic_DNA"/>
</dbReference>
<dbReference type="Proteomes" id="UP000186817">
    <property type="component" value="Unassembled WGS sequence"/>
</dbReference>
<comment type="caution">
    <text evidence="4">The sequence shown here is derived from an EMBL/GenBank/DDBJ whole genome shotgun (WGS) entry which is preliminary data.</text>
</comment>
<accession>A0A1Q9CQX8</accession>
<dbReference type="InterPro" id="IPR001841">
    <property type="entry name" value="Znf_RING"/>
</dbReference>
<evidence type="ECO:0000256" key="2">
    <source>
        <dbReference type="ARBA" id="ARBA00022771"/>
    </source>
</evidence>
<dbReference type="GO" id="GO:0005634">
    <property type="term" value="C:nucleus"/>
    <property type="evidence" value="ECO:0007669"/>
    <property type="project" value="TreeGrafter"/>
</dbReference>
<evidence type="ECO:0000256" key="1">
    <source>
        <dbReference type="ARBA" id="ARBA00022723"/>
    </source>
</evidence>
<evidence type="ECO:0000256" key="3">
    <source>
        <dbReference type="ARBA" id="ARBA00022833"/>
    </source>
</evidence>
<dbReference type="PROSITE" id="PS50089">
    <property type="entry name" value="ZF_RING_2"/>
    <property type="match status" value="1"/>
</dbReference>
<protein>
    <submittedName>
        <fullName evidence="4">E3 ubiquitin-protein ligase</fullName>
    </submittedName>
</protein>
<name>A0A1Q9CQX8_SYMMI</name>
<dbReference type="Pfam" id="PF13639">
    <property type="entry name" value="zf-RING_2"/>
    <property type="match status" value="1"/>
</dbReference>
<dbReference type="AlphaFoldDB" id="A0A1Q9CQX8"/>
<gene>
    <name evidence="4" type="primary">rnf181</name>
    <name evidence="4" type="ORF">AK812_SmicGene33697</name>
</gene>
<dbReference type="GO" id="GO:0061630">
    <property type="term" value="F:ubiquitin protein ligase activity"/>
    <property type="evidence" value="ECO:0007669"/>
    <property type="project" value="TreeGrafter"/>
</dbReference>
<dbReference type="InterPro" id="IPR051834">
    <property type="entry name" value="RING_finger_E3_ligase"/>
</dbReference>
<organism evidence="4 5">
    <name type="scientific">Symbiodinium microadriaticum</name>
    <name type="common">Dinoflagellate</name>
    <name type="synonym">Zooxanthella microadriatica</name>
    <dbReference type="NCBI Taxonomy" id="2951"/>
    <lineage>
        <taxon>Eukaryota</taxon>
        <taxon>Sar</taxon>
        <taxon>Alveolata</taxon>
        <taxon>Dinophyceae</taxon>
        <taxon>Suessiales</taxon>
        <taxon>Symbiodiniaceae</taxon>
        <taxon>Symbiodinium</taxon>
    </lineage>
</organism>
<dbReference type="OrthoDB" id="9984778at2759"/>
<reference evidence="4 5" key="1">
    <citation type="submission" date="2016-02" db="EMBL/GenBank/DDBJ databases">
        <title>Genome analysis of coral dinoflagellate symbionts highlights evolutionary adaptations to a symbiotic lifestyle.</title>
        <authorList>
            <person name="Aranda M."/>
            <person name="Li Y."/>
            <person name="Liew Y.J."/>
            <person name="Baumgarten S."/>
            <person name="Simakov O."/>
            <person name="Wilson M."/>
            <person name="Piel J."/>
            <person name="Ashoor H."/>
            <person name="Bougouffa S."/>
            <person name="Bajic V.B."/>
            <person name="Ryu T."/>
            <person name="Ravasi T."/>
            <person name="Bayer T."/>
            <person name="Micklem G."/>
            <person name="Kim H."/>
            <person name="Bhak J."/>
            <person name="Lajeunesse T.C."/>
            <person name="Voolstra C.R."/>
        </authorList>
    </citation>
    <scope>NUCLEOTIDE SEQUENCE [LARGE SCALE GENOMIC DNA]</scope>
    <source>
        <strain evidence="4 5">CCMP2467</strain>
    </source>
</reference>
<dbReference type="PANTHER" id="PTHR45931:SF3">
    <property type="entry name" value="RING ZINC FINGER-CONTAINING PROTEIN"/>
    <property type="match status" value="1"/>
</dbReference>
<evidence type="ECO:0000313" key="4">
    <source>
        <dbReference type="EMBL" id="OLP85323.1"/>
    </source>
</evidence>
<dbReference type="GO" id="GO:0006511">
    <property type="term" value="P:ubiquitin-dependent protein catabolic process"/>
    <property type="evidence" value="ECO:0007669"/>
    <property type="project" value="TreeGrafter"/>
</dbReference>
<evidence type="ECO:0000313" key="5">
    <source>
        <dbReference type="Proteomes" id="UP000186817"/>
    </source>
</evidence>
<dbReference type="PANTHER" id="PTHR45931">
    <property type="entry name" value="SI:CH211-59O9.10"/>
    <property type="match status" value="1"/>
</dbReference>
<keyword evidence="5" id="KW-1185">Reference proteome</keyword>
<keyword evidence="2" id="KW-0863">Zinc-finger</keyword>
<keyword evidence="1" id="KW-0479">Metal-binding</keyword>
<dbReference type="InterPro" id="IPR013083">
    <property type="entry name" value="Znf_RING/FYVE/PHD"/>
</dbReference>
<dbReference type="Gene3D" id="3.30.40.10">
    <property type="entry name" value="Zinc/RING finger domain, C3HC4 (zinc finger)"/>
    <property type="match status" value="1"/>
</dbReference>
<dbReference type="GO" id="GO:0008270">
    <property type="term" value="F:zinc ion binding"/>
    <property type="evidence" value="ECO:0007669"/>
    <property type="project" value="UniProtKB-KW"/>
</dbReference>
<proteinExistence type="predicted"/>